<gene>
    <name evidence="2" type="ORF">GRI97_10665</name>
</gene>
<dbReference type="Gene3D" id="3.40.50.1000">
    <property type="entry name" value="HAD superfamily/HAD-like"/>
    <property type="match status" value="1"/>
</dbReference>
<evidence type="ECO:0000259" key="1">
    <source>
        <dbReference type="PROSITE" id="PS50969"/>
    </source>
</evidence>
<dbReference type="InterPro" id="IPR036412">
    <property type="entry name" value="HAD-like_sf"/>
</dbReference>
<sequence length="197" mass="22983">MDRYHRNPDRTLLILDLDETLIHACEQPLDRTADFEIYGYHVYRRPGLDEFLSHVLTHFDVAVWSSASDLYVQAVVDRIFPDPARLQFVWGRSRATLRRAYTDSGGYMIDAWDHMHYLKPLRKVRRIGWSLQRMLIVDDTPAKCARNYGNAIYPRPFEGDPADQELALLASYLTTLKDTADVRKIEKRNWRGQPSGE</sequence>
<dbReference type="OrthoDB" id="65801at2"/>
<dbReference type="SUPFAM" id="SSF56784">
    <property type="entry name" value="HAD-like"/>
    <property type="match status" value="1"/>
</dbReference>
<evidence type="ECO:0000313" key="3">
    <source>
        <dbReference type="Proteomes" id="UP000469430"/>
    </source>
</evidence>
<evidence type="ECO:0000313" key="2">
    <source>
        <dbReference type="EMBL" id="MXO99451.1"/>
    </source>
</evidence>
<dbReference type="InterPro" id="IPR004274">
    <property type="entry name" value="FCP1_dom"/>
</dbReference>
<dbReference type="AlphaFoldDB" id="A0A6I4TWF5"/>
<keyword evidence="3" id="KW-1185">Reference proteome</keyword>
<reference evidence="2 3" key="1">
    <citation type="submission" date="2019-12" db="EMBL/GenBank/DDBJ databases">
        <title>Genomic-based taxomic classification of the family Erythrobacteraceae.</title>
        <authorList>
            <person name="Xu L."/>
        </authorList>
    </citation>
    <scope>NUCLEOTIDE SEQUENCE [LARGE SCALE GENOMIC DNA]</scope>
    <source>
        <strain evidence="2 3">S36</strain>
    </source>
</reference>
<dbReference type="Pfam" id="PF03031">
    <property type="entry name" value="NIF"/>
    <property type="match status" value="1"/>
</dbReference>
<proteinExistence type="predicted"/>
<dbReference type="EMBL" id="WTYJ01000002">
    <property type="protein sequence ID" value="MXO99451.1"/>
    <property type="molecule type" value="Genomic_DNA"/>
</dbReference>
<dbReference type="InterPro" id="IPR050365">
    <property type="entry name" value="TIM50"/>
</dbReference>
<dbReference type="Proteomes" id="UP000469430">
    <property type="component" value="Unassembled WGS sequence"/>
</dbReference>
<protein>
    <submittedName>
        <fullName evidence="2">Phosphoprotein phosphatase</fullName>
    </submittedName>
</protein>
<organism evidence="2 3">
    <name type="scientific">Croceibacterium xixiisoli</name>
    <dbReference type="NCBI Taxonomy" id="1476466"/>
    <lineage>
        <taxon>Bacteria</taxon>
        <taxon>Pseudomonadati</taxon>
        <taxon>Pseudomonadota</taxon>
        <taxon>Alphaproteobacteria</taxon>
        <taxon>Sphingomonadales</taxon>
        <taxon>Erythrobacteraceae</taxon>
        <taxon>Croceibacterium</taxon>
    </lineage>
</organism>
<dbReference type="PANTHER" id="PTHR12210">
    <property type="entry name" value="DULLARD PROTEIN PHOSPHATASE"/>
    <property type="match status" value="1"/>
</dbReference>
<comment type="caution">
    <text evidence="2">The sequence shown here is derived from an EMBL/GenBank/DDBJ whole genome shotgun (WGS) entry which is preliminary data.</text>
</comment>
<dbReference type="InterPro" id="IPR023214">
    <property type="entry name" value="HAD_sf"/>
</dbReference>
<dbReference type="SMART" id="SM00577">
    <property type="entry name" value="CPDc"/>
    <property type="match status" value="1"/>
</dbReference>
<accession>A0A6I4TWF5</accession>
<dbReference type="PROSITE" id="PS50969">
    <property type="entry name" value="FCP1"/>
    <property type="match status" value="1"/>
</dbReference>
<feature type="domain" description="FCP1 homology" evidence="1">
    <location>
        <begin position="6"/>
        <end position="176"/>
    </location>
</feature>
<dbReference type="CDD" id="cd07521">
    <property type="entry name" value="HAD_FCP1-like"/>
    <property type="match status" value="1"/>
</dbReference>
<name>A0A6I4TWF5_9SPHN</name>
<dbReference type="RefSeq" id="WP_161391172.1">
    <property type="nucleotide sequence ID" value="NZ_JBHSCP010000001.1"/>
</dbReference>